<evidence type="ECO:0000256" key="4">
    <source>
        <dbReference type="ARBA" id="ARBA00022692"/>
    </source>
</evidence>
<feature type="transmembrane region" description="Helical" evidence="9">
    <location>
        <begin position="573"/>
        <end position="598"/>
    </location>
</feature>
<dbReference type="OrthoDB" id="9805019at2"/>
<comment type="subcellular location">
    <subcellularLocation>
        <location evidence="1 9">Cell membrane</location>
        <topology evidence="1 9">Multi-pass membrane protein</topology>
    </subcellularLocation>
</comment>
<dbReference type="AlphaFoldDB" id="A0A318D8L2"/>
<organism evidence="14 15">
    <name type="scientific">Kangiella spongicola</name>
    <dbReference type="NCBI Taxonomy" id="796379"/>
    <lineage>
        <taxon>Bacteria</taxon>
        <taxon>Pseudomonadati</taxon>
        <taxon>Pseudomonadota</taxon>
        <taxon>Gammaproteobacteria</taxon>
        <taxon>Kangiellales</taxon>
        <taxon>Kangiellaceae</taxon>
        <taxon>Kangiella</taxon>
    </lineage>
</organism>
<dbReference type="InterPro" id="IPR054384">
    <property type="entry name" value="SecDF_P1_head"/>
</dbReference>
<dbReference type="Gene3D" id="1.20.1640.10">
    <property type="entry name" value="Multidrug efflux transporter AcrB transmembrane domain"/>
    <property type="match status" value="1"/>
</dbReference>
<evidence type="ECO:0000256" key="7">
    <source>
        <dbReference type="ARBA" id="ARBA00023010"/>
    </source>
</evidence>
<dbReference type="NCBIfam" id="TIGR01129">
    <property type="entry name" value="secD"/>
    <property type="match status" value="1"/>
</dbReference>
<dbReference type="GO" id="GO:0015450">
    <property type="term" value="F:protein-transporting ATPase activity"/>
    <property type="evidence" value="ECO:0007669"/>
    <property type="project" value="InterPro"/>
</dbReference>
<keyword evidence="7 9" id="KW-0811">Translocation</keyword>
<dbReference type="InterPro" id="IPR048631">
    <property type="entry name" value="SecD_1st"/>
</dbReference>
<keyword evidence="2 9" id="KW-0813">Transport</keyword>
<dbReference type="Pfam" id="PF21760">
    <property type="entry name" value="SecD_1st"/>
    <property type="match status" value="1"/>
</dbReference>
<feature type="transmembrane region" description="Helical" evidence="9">
    <location>
        <begin position="481"/>
        <end position="500"/>
    </location>
</feature>
<evidence type="ECO:0000313" key="14">
    <source>
        <dbReference type="EMBL" id="PXF62459.1"/>
    </source>
</evidence>
<evidence type="ECO:0000259" key="12">
    <source>
        <dbReference type="Pfam" id="PF21760"/>
    </source>
</evidence>
<dbReference type="Gene3D" id="3.30.1360.200">
    <property type="match status" value="1"/>
</dbReference>
<name>A0A318D8L2_9GAMM</name>
<dbReference type="GO" id="GO:0043952">
    <property type="term" value="P:protein transport by the Sec complex"/>
    <property type="evidence" value="ECO:0007669"/>
    <property type="project" value="UniProtKB-UniRule"/>
</dbReference>
<evidence type="ECO:0000259" key="10">
    <source>
        <dbReference type="Pfam" id="PF02355"/>
    </source>
</evidence>
<dbReference type="GO" id="GO:0065002">
    <property type="term" value="P:intracellular protein transmembrane transport"/>
    <property type="evidence" value="ECO:0007669"/>
    <property type="project" value="UniProtKB-UniRule"/>
</dbReference>
<feature type="transmembrane region" description="Helical" evidence="9">
    <location>
        <begin position="604"/>
        <end position="628"/>
    </location>
</feature>
<dbReference type="RefSeq" id="WP_110201891.1">
    <property type="nucleotide sequence ID" value="NZ_QICH01000004.1"/>
</dbReference>
<dbReference type="Pfam" id="PF02355">
    <property type="entry name" value="SecD_SecF_C"/>
    <property type="match status" value="1"/>
</dbReference>
<protein>
    <recommendedName>
        <fullName evidence="9">Protein translocase subunit SecD</fullName>
    </recommendedName>
</protein>
<evidence type="ECO:0000259" key="11">
    <source>
        <dbReference type="Pfam" id="PF13721"/>
    </source>
</evidence>
<dbReference type="Gene3D" id="3.30.70.3400">
    <property type="match status" value="1"/>
</dbReference>
<keyword evidence="5 9" id="KW-0653">Protein transport</keyword>
<feature type="domain" description="SecDF P1 head subdomain" evidence="13">
    <location>
        <begin position="335"/>
        <end position="459"/>
    </location>
</feature>
<dbReference type="SUPFAM" id="SSF82866">
    <property type="entry name" value="Multidrug efflux transporter AcrB transmembrane domain"/>
    <property type="match status" value="1"/>
</dbReference>
<comment type="subunit">
    <text evidence="9">Forms a complex with SecF. Part of the essential Sec protein translocation apparatus which comprises SecA, SecYEG and auxiliary proteins SecDF-YajC and YidC.</text>
</comment>
<dbReference type="InterPro" id="IPR022646">
    <property type="entry name" value="SecD/SecF_CS"/>
</dbReference>
<dbReference type="InterPro" id="IPR055344">
    <property type="entry name" value="SecD_SecF_C_bact"/>
</dbReference>
<dbReference type="InterPro" id="IPR022813">
    <property type="entry name" value="SecD/SecF_arch_bac"/>
</dbReference>
<evidence type="ECO:0000259" key="13">
    <source>
        <dbReference type="Pfam" id="PF22599"/>
    </source>
</evidence>
<gene>
    <name evidence="9 14" type="primary">secD</name>
    <name evidence="14" type="ORF">DL796_11480</name>
</gene>
<dbReference type="HAMAP" id="MF_01463_B">
    <property type="entry name" value="SecD_B"/>
    <property type="match status" value="1"/>
</dbReference>
<dbReference type="EMBL" id="QICH01000004">
    <property type="protein sequence ID" value="PXF62459.1"/>
    <property type="molecule type" value="Genomic_DNA"/>
</dbReference>
<sequence length="642" mass="70133">MFVNQPNQQQLPINTYPKWKYVLIIVVLALAFLYAAPNIFGKDPAVQISGLRDTMVTQQQLDQIQKAWADEGVTPLSIDLATIGEQGVNKVIARFSKPAEQLKARELANDVLNPTLENQNYVTALNLAPSTPRWLANLGGEPMKLGLDLRGGIHFLMQVDMDQALKRQQDQLRRDFIDTLTEQNPSIRGRVEPIENGMLLSFRNQEDAERAYEALFKAHADRIDLQLSEKGGRPIIRGTLNKQKLQEIKDHAIDQNRVILSSRVNSLGVAEPLIQRQGADRIVVQLPGVQDSALAKQILGATASLEFRLVNEEADVVGAQNGRIPPGNKLFDTEYGPILVYDEVEVSGDHLTNATATYDPQTNEPIVSVRLDGEGGSKMTRTTAANVNKRLAMILKESRPIFDIVDGKRVLVGSELEERVISAPNINGTFGSRFTITGRFTEPETRDLARKLRSGALIAPTFIVEERTIGATLGEENIQKGITSVIIGFSLVLAFMLVYYKLFGLVANVALSLNLVMIVCVMSLMGATLTLPGIAGIVLTVGMAVDANVLIFERIREELRAGARPAQAIDKGYGHALSTIADANITTAIAAIILFAIGTGPVKGFAITLFIGILTSMFTAIFVSRGIVNLMYGGRTVKKLSI</sequence>
<dbReference type="Pfam" id="PF22599">
    <property type="entry name" value="SecDF_P1_head"/>
    <property type="match status" value="1"/>
</dbReference>
<keyword evidence="6 9" id="KW-1133">Transmembrane helix</keyword>
<evidence type="ECO:0000256" key="8">
    <source>
        <dbReference type="ARBA" id="ARBA00023136"/>
    </source>
</evidence>
<feature type="domain" description="Protein translocase subunit SecDF P1" evidence="12">
    <location>
        <begin position="253"/>
        <end position="312"/>
    </location>
</feature>
<dbReference type="FunFam" id="1.20.1640.10:FF:000004">
    <property type="entry name" value="Protein translocase subunit SecD"/>
    <property type="match status" value="1"/>
</dbReference>
<comment type="function">
    <text evidence="9">Part of the Sec protein translocase complex. Interacts with the SecYEG preprotein conducting channel. SecDF uses the proton motive force (PMF) to complete protein translocation after the ATP-dependent function of SecA.</text>
</comment>
<evidence type="ECO:0000256" key="6">
    <source>
        <dbReference type="ARBA" id="ARBA00022989"/>
    </source>
</evidence>
<evidence type="ECO:0000256" key="3">
    <source>
        <dbReference type="ARBA" id="ARBA00022475"/>
    </source>
</evidence>
<comment type="similarity">
    <text evidence="9">Belongs to the SecD/SecF family. SecD subfamily.</text>
</comment>
<feature type="transmembrane region" description="Helical" evidence="9">
    <location>
        <begin position="505"/>
        <end position="525"/>
    </location>
</feature>
<dbReference type="Pfam" id="PF13721">
    <property type="entry name" value="SecD-TM1"/>
    <property type="match status" value="1"/>
</dbReference>
<reference evidence="14 15" key="1">
    <citation type="submission" date="2018-05" db="EMBL/GenBank/DDBJ databases">
        <title>Kangiella spongicola genome sequence.</title>
        <authorList>
            <person name="Maclea K.S."/>
            <person name="Goen A.E."/>
            <person name="Kelley C."/>
            <person name="Underriner A."/>
            <person name="Silverwood T."/>
            <person name="Trachtenberg A.M."/>
        </authorList>
    </citation>
    <scope>NUCLEOTIDE SEQUENCE [LARGE SCALE GENOMIC DNA]</scope>
    <source>
        <strain evidence="14 15">ATCC BAA-2076</strain>
    </source>
</reference>
<keyword evidence="8 9" id="KW-0472">Membrane</keyword>
<feature type="transmembrane region" description="Helical" evidence="9">
    <location>
        <begin position="21"/>
        <end position="40"/>
    </location>
</feature>
<dbReference type="GO" id="GO:0005886">
    <property type="term" value="C:plasma membrane"/>
    <property type="evidence" value="ECO:0007669"/>
    <property type="project" value="UniProtKB-SubCell"/>
</dbReference>
<dbReference type="GO" id="GO:0006605">
    <property type="term" value="P:protein targeting"/>
    <property type="evidence" value="ECO:0007669"/>
    <property type="project" value="UniProtKB-UniRule"/>
</dbReference>
<dbReference type="PANTHER" id="PTHR30081:SF1">
    <property type="entry name" value="PROTEIN TRANSLOCASE SUBUNIT SECD"/>
    <property type="match status" value="1"/>
</dbReference>
<proteinExistence type="inferred from homology"/>
<dbReference type="InterPro" id="IPR027398">
    <property type="entry name" value="SecD-TM"/>
</dbReference>
<feature type="transmembrane region" description="Helical" evidence="9">
    <location>
        <begin position="531"/>
        <end position="552"/>
    </location>
</feature>
<dbReference type="Pfam" id="PF07549">
    <property type="entry name" value="Sec_GG"/>
    <property type="match status" value="1"/>
</dbReference>
<evidence type="ECO:0000256" key="5">
    <source>
        <dbReference type="ARBA" id="ARBA00022927"/>
    </source>
</evidence>
<dbReference type="PANTHER" id="PTHR30081">
    <property type="entry name" value="PROTEIN-EXPORT MEMBRANE PROTEIN SEC"/>
    <property type="match status" value="1"/>
</dbReference>
<dbReference type="InterPro" id="IPR048634">
    <property type="entry name" value="SecD_SecF_C"/>
</dbReference>
<feature type="domain" description="SecD export protein N-terminal TM" evidence="11">
    <location>
        <begin position="13"/>
        <end position="125"/>
    </location>
</feature>
<dbReference type="InterPro" id="IPR005791">
    <property type="entry name" value="SecD"/>
</dbReference>
<evidence type="ECO:0000256" key="9">
    <source>
        <dbReference type="HAMAP-Rule" id="MF_01463"/>
    </source>
</evidence>
<dbReference type="NCBIfam" id="TIGR00916">
    <property type="entry name" value="2A0604s01"/>
    <property type="match status" value="1"/>
</dbReference>
<evidence type="ECO:0000313" key="15">
    <source>
        <dbReference type="Proteomes" id="UP000247689"/>
    </source>
</evidence>
<evidence type="ECO:0000256" key="2">
    <source>
        <dbReference type="ARBA" id="ARBA00022448"/>
    </source>
</evidence>
<dbReference type="Proteomes" id="UP000247689">
    <property type="component" value="Unassembled WGS sequence"/>
</dbReference>
<keyword evidence="3 9" id="KW-1003">Cell membrane</keyword>
<evidence type="ECO:0000256" key="1">
    <source>
        <dbReference type="ARBA" id="ARBA00004651"/>
    </source>
</evidence>
<feature type="domain" description="Protein export membrane protein SecD/SecF C-terminal" evidence="10">
    <location>
        <begin position="464"/>
        <end position="631"/>
    </location>
</feature>
<comment type="caution">
    <text evidence="14">The sequence shown here is derived from an EMBL/GenBank/DDBJ whole genome shotgun (WGS) entry which is preliminary data.</text>
</comment>
<keyword evidence="4 9" id="KW-0812">Transmembrane</keyword>
<keyword evidence="15" id="KW-1185">Reference proteome</keyword>
<accession>A0A318D8L2</accession>